<dbReference type="Gene3D" id="2.30.280.10">
    <property type="entry name" value="SRA-YDG"/>
    <property type="match status" value="1"/>
</dbReference>
<comment type="subcellular location">
    <subcellularLocation>
        <location evidence="1">Chromosome</location>
        <location evidence="1">Centromere</location>
    </subcellularLocation>
    <subcellularLocation>
        <location evidence="6">Nucleus</location>
    </subcellularLocation>
</comment>
<dbReference type="Pfam" id="PF02182">
    <property type="entry name" value="SAD_SRA"/>
    <property type="match status" value="1"/>
</dbReference>
<name>A0ABD1A0F5_CARAN</name>
<dbReference type="GO" id="GO:0000775">
    <property type="term" value="C:chromosome, centromeric region"/>
    <property type="evidence" value="ECO:0007669"/>
    <property type="project" value="UniProtKB-SubCell"/>
</dbReference>
<feature type="region of interest" description="Disordered" evidence="7">
    <location>
        <begin position="123"/>
        <end position="142"/>
    </location>
</feature>
<evidence type="ECO:0000259" key="9">
    <source>
        <dbReference type="PROSITE" id="PS51015"/>
    </source>
</evidence>
<comment type="caution">
    <text evidence="10">The sequence shown here is derived from an EMBL/GenBank/DDBJ whole genome shotgun (WGS) entry which is preliminary data.</text>
</comment>
<dbReference type="EMBL" id="JBANAX010000747">
    <property type="protein sequence ID" value="KAL1194775.1"/>
    <property type="molecule type" value="Genomic_DNA"/>
</dbReference>
<evidence type="ECO:0000256" key="4">
    <source>
        <dbReference type="ARBA" id="ARBA00023242"/>
    </source>
</evidence>
<dbReference type="AlphaFoldDB" id="A0ABD1A0F5"/>
<evidence type="ECO:0000256" key="7">
    <source>
        <dbReference type="SAM" id="MobiDB-lite"/>
    </source>
</evidence>
<organism evidence="10 11">
    <name type="scientific">Cardamine amara subsp. amara</name>
    <dbReference type="NCBI Taxonomy" id="228776"/>
    <lineage>
        <taxon>Eukaryota</taxon>
        <taxon>Viridiplantae</taxon>
        <taxon>Streptophyta</taxon>
        <taxon>Embryophyta</taxon>
        <taxon>Tracheophyta</taxon>
        <taxon>Spermatophyta</taxon>
        <taxon>Magnoliopsida</taxon>
        <taxon>eudicotyledons</taxon>
        <taxon>Gunneridae</taxon>
        <taxon>Pentapetalae</taxon>
        <taxon>rosids</taxon>
        <taxon>malvids</taxon>
        <taxon>Brassicales</taxon>
        <taxon>Brassicaceae</taxon>
        <taxon>Cardamineae</taxon>
        <taxon>Cardamine</taxon>
    </lineage>
</organism>
<dbReference type="PROSITE" id="PS50867">
    <property type="entry name" value="PRE_SET"/>
    <property type="match status" value="1"/>
</dbReference>
<evidence type="ECO:0000256" key="3">
    <source>
        <dbReference type="ARBA" id="ARBA00022853"/>
    </source>
</evidence>
<dbReference type="GO" id="GO:0005634">
    <property type="term" value="C:nucleus"/>
    <property type="evidence" value="ECO:0007669"/>
    <property type="project" value="UniProtKB-SubCell"/>
</dbReference>
<evidence type="ECO:0000313" key="10">
    <source>
        <dbReference type="EMBL" id="KAL1194775.1"/>
    </source>
</evidence>
<evidence type="ECO:0000256" key="1">
    <source>
        <dbReference type="ARBA" id="ARBA00004584"/>
    </source>
</evidence>
<keyword evidence="11" id="KW-1185">Reference proteome</keyword>
<dbReference type="InterPro" id="IPR003105">
    <property type="entry name" value="SRA_YDG"/>
</dbReference>
<dbReference type="InterPro" id="IPR007728">
    <property type="entry name" value="Pre-SET_dom"/>
</dbReference>
<dbReference type="Pfam" id="PF05033">
    <property type="entry name" value="Pre-SET"/>
    <property type="match status" value="1"/>
</dbReference>
<dbReference type="SMART" id="SM00466">
    <property type="entry name" value="SRA"/>
    <property type="match status" value="1"/>
</dbReference>
<dbReference type="SMART" id="SM00468">
    <property type="entry name" value="PreSET"/>
    <property type="match status" value="1"/>
</dbReference>
<reference evidence="10 11" key="1">
    <citation type="submission" date="2024-04" db="EMBL/GenBank/DDBJ databases">
        <title>Genome assembly C_amara_ONT_v2.</title>
        <authorList>
            <person name="Yant L."/>
            <person name="Moore C."/>
            <person name="Slenker M."/>
        </authorList>
    </citation>
    <scope>NUCLEOTIDE SEQUENCE [LARGE SCALE GENOMIC DNA]</scope>
    <source>
        <tissue evidence="10">Leaf</tissue>
    </source>
</reference>
<proteinExistence type="predicted"/>
<dbReference type="PROSITE" id="PS51015">
    <property type="entry name" value="YDG"/>
    <property type="match status" value="1"/>
</dbReference>
<feature type="domain" description="YDG" evidence="9">
    <location>
        <begin position="385"/>
        <end position="539"/>
    </location>
</feature>
<feature type="domain" description="Pre-SET" evidence="8">
    <location>
        <begin position="609"/>
        <end position="669"/>
    </location>
</feature>
<keyword evidence="2" id="KW-0158">Chromosome</keyword>
<evidence type="ECO:0000259" key="8">
    <source>
        <dbReference type="PROSITE" id="PS50867"/>
    </source>
</evidence>
<evidence type="ECO:0000256" key="6">
    <source>
        <dbReference type="PROSITE-ProRule" id="PRU00358"/>
    </source>
</evidence>
<evidence type="ECO:0000256" key="2">
    <source>
        <dbReference type="ARBA" id="ARBA00022454"/>
    </source>
</evidence>
<keyword evidence="3" id="KW-0156">Chromatin regulator</keyword>
<dbReference type="GO" id="GO:0006325">
    <property type="term" value="P:chromatin organization"/>
    <property type="evidence" value="ECO:0007669"/>
    <property type="project" value="UniProtKB-KW"/>
</dbReference>
<dbReference type="Gene3D" id="2.170.270.10">
    <property type="entry name" value="SET domain"/>
    <property type="match status" value="1"/>
</dbReference>
<dbReference type="SUPFAM" id="SSF88697">
    <property type="entry name" value="PUA domain-like"/>
    <property type="match status" value="1"/>
</dbReference>
<gene>
    <name evidence="10" type="ORF">V5N11_029720</name>
</gene>
<dbReference type="InterPro" id="IPR015947">
    <property type="entry name" value="PUA-like_sf"/>
</dbReference>
<dbReference type="SUPFAM" id="SSF82199">
    <property type="entry name" value="SET domain"/>
    <property type="match status" value="1"/>
</dbReference>
<dbReference type="PANTHER" id="PTHR45660">
    <property type="entry name" value="HISTONE-LYSINE N-METHYLTRANSFERASE SETMAR"/>
    <property type="match status" value="1"/>
</dbReference>
<evidence type="ECO:0000313" key="11">
    <source>
        <dbReference type="Proteomes" id="UP001558713"/>
    </source>
</evidence>
<keyword evidence="4 6" id="KW-0539">Nucleus</keyword>
<sequence length="677" mass="74740">MVHTKSSKLSLPGGDSASSKEKLETTVTQNGSYTDPLGRRKSKRFKVAAESESPPDSGSISLQLRSRRIQKEFQIQTCENRNISDDCVPSFEAEVELIPGENVGERDGLKSVDEKLCNDMVTEETESQEVNMQEPMKDRNLPENTSELNMAKLQSRSITFTEEDASKDVVLGSVSRQSIIGTKQLRTRKISVERDLSPNMGSKFSTSGMTVKVVVSMEEKNLVLEKSDSGDHFGHFLAKNTSPEVLEPLELDKSMVTVPNPIEAAGSVDTKKGLAMPSSLKPSNEMNGDYGEESRRMVIMNKERFALNHRLSNGGIPSGASSGDSARSKVKEILRFFHGTCRKILQEEEAMPMKRNGGKFRVVCEALKILKSQGKHLNYGTQIMGTVPGIEVGDEFQFRIELNFLGIHRPPQGGIDFMKDDGGELVATSIVSSGVYDDDLDNSDVLIYSGQGGNMGKGKNKENNVNEAKDQQLVKGNLALKNSIQKKNPVRVIRGNKSTTSDSSVDAKNYVYDGLYMVEEFWQETGSHGKAVFKFKLRRIPGQPELSWKAVKKSKISKFRDGLCNADISEGTEILPICAVNELDDEKPPSFIYTPKMIRPDWCLPLPPKSCGCKKRCSESENCACIAKNRGELPYNHDGAIVLAKPLVYECGPHCKCPPSCYMRVTRARAQVPAGDL</sequence>
<feature type="region of interest" description="Disordered" evidence="7">
    <location>
        <begin position="1"/>
        <end position="60"/>
    </location>
</feature>
<dbReference type="Proteomes" id="UP001558713">
    <property type="component" value="Unassembled WGS sequence"/>
</dbReference>
<dbReference type="PANTHER" id="PTHR45660:SF53">
    <property type="entry name" value="HISTONE-LYSINE N-METHYLTRANSFERASE, H3 LYSINE-9 SPECIFIC SUVH5"/>
    <property type="match status" value="1"/>
</dbReference>
<dbReference type="InterPro" id="IPR036987">
    <property type="entry name" value="SRA-YDG_sf"/>
</dbReference>
<evidence type="ECO:0000256" key="5">
    <source>
        <dbReference type="ARBA" id="ARBA00023328"/>
    </source>
</evidence>
<dbReference type="InterPro" id="IPR051357">
    <property type="entry name" value="H3K9_HMTase_SUVAR3-9"/>
</dbReference>
<protein>
    <submittedName>
        <fullName evidence="10">Histone-lysine N-methyltransferase, H3 lysine-9 specific SUVH5</fullName>
    </submittedName>
</protein>
<keyword evidence="5" id="KW-0137">Centromere</keyword>
<dbReference type="FunFam" id="2.30.280.10:FF:000003">
    <property type="entry name" value="Histone-lysine N-methyltransferase, H3 lysine-9 specific SUVH5"/>
    <property type="match status" value="1"/>
</dbReference>
<accession>A0ABD1A0F5</accession>
<dbReference type="InterPro" id="IPR046341">
    <property type="entry name" value="SET_dom_sf"/>
</dbReference>